<dbReference type="SUPFAM" id="SSF56235">
    <property type="entry name" value="N-terminal nucleophile aminohydrolases (Ntn hydrolases)"/>
    <property type="match status" value="1"/>
</dbReference>
<dbReference type="STRING" id="260084.SAMN02927928_3573"/>
<dbReference type="EMBL" id="FMTS01000008">
    <property type="protein sequence ID" value="SCW80705.1"/>
    <property type="molecule type" value="Genomic_DNA"/>
</dbReference>
<keyword evidence="4" id="KW-1185">Reference proteome</keyword>
<dbReference type="Gene3D" id="3.60.20.10">
    <property type="entry name" value="Glutamine Phosphoribosylpyrophosphate, subunit 1, domain 1"/>
    <property type="match status" value="1"/>
</dbReference>
<dbReference type="PROSITE" id="PS51278">
    <property type="entry name" value="GATASE_TYPE_2"/>
    <property type="match status" value="1"/>
</dbReference>
<evidence type="ECO:0000313" key="3">
    <source>
        <dbReference type="EMBL" id="SCW80705.1"/>
    </source>
</evidence>
<dbReference type="PANTHER" id="PTHR42824">
    <property type="entry name" value="GLUTAMINE AMIDOTRANSFERASE"/>
    <property type="match status" value="1"/>
</dbReference>
<proteinExistence type="predicted"/>
<dbReference type="InterPro" id="IPR026869">
    <property type="entry name" value="EgtC-like"/>
</dbReference>
<dbReference type="PANTHER" id="PTHR42824:SF1">
    <property type="entry name" value="GLUTAMINE AMIDOTRANSFERASE YAFJ-RELATED"/>
    <property type="match status" value="1"/>
</dbReference>
<organism evidence="3 4">
    <name type="scientific">Asticcacaulis taihuensis</name>
    <dbReference type="NCBI Taxonomy" id="260084"/>
    <lineage>
        <taxon>Bacteria</taxon>
        <taxon>Pseudomonadati</taxon>
        <taxon>Pseudomonadota</taxon>
        <taxon>Alphaproteobacteria</taxon>
        <taxon>Caulobacterales</taxon>
        <taxon>Caulobacteraceae</taxon>
        <taxon>Asticcacaulis</taxon>
    </lineage>
</organism>
<evidence type="ECO:0000259" key="2">
    <source>
        <dbReference type="PROSITE" id="PS51278"/>
    </source>
</evidence>
<dbReference type="CDD" id="cd01908">
    <property type="entry name" value="YafJ"/>
    <property type="match status" value="1"/>
</dbReference>
<evidence type="ECO:0000313" key="4">
    <source>
        <dbReference type="Proteomes" id="UP000199150"/>
    </source>
</evidence>
<keyword evidence="3" id="KW-0808">Transferase</keyword>
<dbReference type="RefSeq" id="WP_090650516.1">
    <property type="nucleotide sequence ID" value="NZ_CBCRYE010000002.1"/>
</dbReference>
<dbReference type="OrthoDB" id="9804310at2"/>
<sequence>MCELLAMSANVPTDVRFSFAALSQRGGATGAHTDGWGISFYEQKGCRSIHDPNPSAHSELARFIKSYPIKSLIVIAHVRKANRGRIALENTHPFSRELWGSAWSFAHNGQLKGIKKRPLTFYSPIGTTDSEHAFCWLLDRLRTQFPKRPSDPVLARAIAELFAELRRLGVFNALLSDGRALYASCSTKLCYVERRAPFGQASLIDEDMEVDFAQETTPDDRVVILASTPLTRNETWTPVEPQTTLLARNGNIVKTFR</sequence>
<dbReference type="GO" id="GO:0016740">
    <property type="term" value="F:transferase activity"/>
    <property type="evidence" value="ECO:0007669"/>
    <property type="project" value="UniProtKB-KW"/>
</dbReference>
<feature type="domain" description="Glutamine amidotransferase type-2" evidence="2">
    <location>
        <begin position="2"/>
        <end position="257"/>
    </location>
</feature>
<dbReference type="Proteomes" id="UP000199150">
    <property type="component" value="Unassembled WGS sequence"/>
</dbReference>
<dbReference type="InterPro" id="IPR017932">
    <property type="entry name" value="GATase_2_dom"/>
</dbReference>
<gene>
    <name evidence="3" type="ORF">SAMN02927928_3573</name>
</gene>
<reference evidence="4" key="1">
    <citation type="submission" date="2016-10" db="EMBL/GenBank/DDBJ databases">
        <authorList>
            <person name="Varghese N."/>
            <person name="Submissions S."/>
        </authorList>
    </citation>
    <scope>NUCLEOTIDE SEQUENCE [LARGE SCALE GENOMIC DNA]</scope>
    <source>
        <strain evidence="4">CGMCC 1.3431</strain>
    </source>
</reference>
<evidence type="ECO:0000256" key="1">
    <source>
        <dbReference type="ARBA" id="ARBA00022962"/>
    </source>
</evidence>
<keyword evidence="1 3" id="KW-0315">Glutamine amidotransferase</keyword>
<dbReference type="Pfam" id="PF13230">
    <property type="entry name" value="GATase_4"/>
    <property type="match status" value="1"/>
</dbReference>
<name>A0A1G4TIT0_9CAUL</name>
<dbReference type="InterPro" id="IPR029055">
    <property type="entry name" value="Ntn_hydrolases_N"/>
</dbReference>
<dbReference type="AlphaFoldDB" id="A0A1G4TIT0"/>
<accession>A0A1G4TIT0</accession>
<protein>
    <submittedName>
        <fullName evidence="3">Glutamine amidotransferase</fullName>
    </submittedName>
</protein>